<dbReference type="RefSeq" id="WP_380129035.1">
    <property type="nucleotide sequence ID" value="NZ_JBHSIU010000131.1"/>
</dbReference>
<comment type="caution">
    <text evidence="1">The sequence shown here is derived from an EMBL/GenBank/DDBJ whole genome shotgun (WGS) entry which is preliminary data.</text>
</comment>
<dbReference type="EMBL" id="JBHSIU010000131">
    <property type="protein sequence ID" value="MFC5008347.1"/>
    <property type="molecule type" value="Genomic_DNA"/>
</dbReference>
<dbReference type="InterPro" id="IPR024507">
    <property type="entry name" value="AtzH-like"/>
</dbReference>
<keyword evidence="2" id="KW-1185">Reference proteome</keyword>
<accession>A0ABV9WJ70</accession>
<dbReference type="NCBIfam" id="NF033625">
    <property type="entry name" value="HpxZ"/>
    <property type="match status" value="1"/>
</dbReference>
<dbReference type="Gene3D" id="3.10.450.50">
    <property type="match status" value="1"/>
</dbReference>
<dbReference type="InterPro" id="IPR032710">
    <property type="entry name" value="NTF2-like_dom_sf"/>
</dbReference>
<organism evidence="1 2">
    <name type="scientific">Dactylosporangium cerinum</name>
    <dbReference type="NCBI Taxonomy" id="1434730"/>
    <lineage>
        <taxon>Bacteria</taxon>
        <taxon>Bacillati</taxon>
        <taxon>Actinomycetota</taxon>
        <taxon>Actinomycetes</taxon>
        <taxon>Micromonosporales</taxon>
        <taxon>Micromonosporaceae</taxon>
        <taxon>Dactylosporangium</taxon>
    </lineage>
</organism>
<reference evidence="2" key="1">
    <citation type="journal article" date="2019" name="Int. J. Syst. Evol. Microbiol.">
        <title>The Global Catalogue of Microorganisms (GCM) 10K type strain sequencing project: providing services to taxonomists for standard genome sequencing and annotation.</title>
        <authorList>
            <consortium name="The Broad Institute Genomics Platform"/>
            <consortium name="The Broad Institute Genome Sequencing Center for Infectious Disease"/>
            <person name="Wu L."/>
            <person name="Ma J."/>
        </authorList>
    </citation>
    <scope>NUCLEOTIDE SEQUENCE [LARGE SCALE GENOMIC DNA]</scope>
    <source>
        <strain evidence="2">CGMCC 4.7152</strain>
    </source>
</reference>
<name>A0ABV9WJ70_9ACTN</name>
<dbReference type="Pfam" id="PF11533">
    <property type="entry name" value="AtzH-like"/>
    <property type="match status" value="1"/>
</dbReference>
<protein>
    <submittedName>
        <fullName evidence="1">Oxalurate catabolism protein HpxZ</fullName>
    </submittedName>
</protein>
<sequence length="130" mass="14376">MQIDRDDVVAEVTAAFEAYEKALVANDTAALAEAFWDSPAVVRFGIADRQTGAGELRAWRAAQAQLPPGRRLRDTRVSTFGTDLATVTTMFDYPGGEDRPGRQSQTWVRLPEGWRIVHAHVSQEQPPPGR</sequence>
<evidence type="ECO:0000313" key="2">
    <source>
        <dbReference type="Proteomes" id="UP001595912"/>
    </source>
</evidence>
<dbReference type="SUPFAM" id="SSF54427">
    <property type="entry name" value="NTF2-like"/>
    <property type="match status" value="1"/>
</dbReference>
<proteinExistence type="predicted"/>
<gene>
    <name evidence="1" type="primary">hpxZ</name>
    <name evidence="1" type="ORF">ACFPIJ_62380</name>
</gene>
<dbReference type="Proteomes" id="UP001595912">
    <property type="component" value="Unassembled WGS sequence"/>
</dbReference>
<evidence type="ECO:0000313" key="1">
    <source>
        <dbReference type="EMBL" id="MFC5008347.1"/>
    </source>
</evidence>